<organism evidence="3 4">
    <name type="scientific">Clostridium gasigenes</name>
    <dbReference type="NCBI Taxonomy" id="94869"/>
    <lineage>
        <taxon>Bacteria</taxon>
        <taxon>Bacillati</taxon>
        <taxon>Bacillota</taxon>
        <taxon>Clostridia</taxon>
        <taxon>Eubacteriales</taxon>
        <taxon>Clostridiaceae</taxon>
        <taxon>Clostridium</taxon>
    </lineage>
</organism>
<dbReference type="STRING" id="94869.SAMN04488529_12021"/>
<gene>
    <name evidence="3" type="ORF">SAMN04488529_12021</name>
</gene>
<keyword evidence="4" id="KW-1185">Reference proteome</keyword>
<dbReference type="Gene3D" id="3.30.70.1060">
    <property type="entry name" value="Dimeric alpha+beta barrel"/>
    <property type="match status" value="1"/>
</dbReference>
<evidence type="ECO:0000313" key="4">
    <source>
        <dbReference type="Proteomes" id="UP000198597"/>
    </source>
</evidence>
<dbReference type="PANTHER" id="PTHR37828">
    <property type="entry name" value="GSR2449 PROTEIN"/>
    <property type="match status" value="1"/>
</dbReference>
<dbReference type="AlphaFoldDB" id="A0A1H0VVU5"/>
<dbReference type="InterPro" id="IPR011008">
    <property type="entry name" value="Dimeric_a/b-barrel"/>
</dbReference>
<comment type="similarity">
    <text evidence="1">Belongs to the YciI family.</text>
</comment>
<dbReference type="Proteomes" id="UP000198597">
    <property type="component" value="Unassembled WGS sequence"/>
</dbReference>
<dbReference type="Pfam" id="PF03795">
    <property type="entry name" value="YCII"/>
    <property type="match status" value="1"/>
</dbReference>
<dbReference type="PANTHER" id="PTHR37828:SF1">
    <property type="entry name" value="YCII-RELATED DOMAIN-CONTAINING PROTEIN"/>
    <property type="match status" value="1"/>
</dbReference>
<dbReference type="SUPFAM" id="SSF54909">
    <property type="entry name" value="Dimeric alpha+beta barrel"/>
    <property type="match status" value="1"/>
</dbReference>
<evidence type="ECO:0000313" key="3">
    <source>
        <dbReference type="EMBL" id="SDP82361.1"/>
    </source>
</evidence>
<dbReference type="RefSeq" id="WP_089973339.1">
    <property type="nucleotide sequence ID" value="NZ_FNJM01000020.1"/>
</dbReference>
<dbReference type="OrthoDB" id="2058240at2"/>
<dbReference type="EMBL" id="FNJM01000020">
    <property type="protein sequence ID" value="SDP82361.1"/>
    <property type="molecule type" value="Genomic_DNA"/>
</dbReference>
<protein>
    <submittedName>
        <fullName evidence="3">Uncharacterized conserved protein YciI, contains a putative active-site phosphohistidine</fullName>
    </submittedName>
</protein>
<evidence type="ECO:0000259" key="2">
    <source>
        <dbReference type="Pfam" id="PF03795"/>
    </source>
</evidence>
<proteinExistence type="inferred from homology"/>
<sequence length="98" mass="10823">MKYFVIEGTLKNSDSIDETTMNEHIAYSQKAANAGLILVSGLKGDFSGGLSIMKGNSIEEVEAYLSADPLKISGTQDYRVIEFEAHFIQPTASEWFKK</sequence>
<reference evidence="3 4" key="1">
    <citation type="submission" date="2016-10" db="EMBL/GenBank/DDBJ databases">
        <authorList>
            <person name="de Groot N.N."/>
        </authorList>
    </citation>
    <scope>NUCLEOTIDE SEQUENCE [LARGE SCALE GENOMIC DNA]</scope>
    <source>
        <strain evidence="3 4">DSM 12272</strain>
    </source>
</reference>
<accession>A0A1H0VVU5</accession>
<name>A0A1H0VVU5_9CLOT</name>
<evidence type="ECO:0000256" key="1">
    <source>
        <dbReference type="ARBA" id="ARBA00007689"/>
    </source>
</evidence>
<dbReference type="InterPro" id="IPR005545">
    <property type="entry name" value="YCII"/>
</dbReference>
<feature type="domain" description="YCII-related" evidence="2">
    <location>
        <begin position="1"/>
        <end position="83"/>
    </location>
</feature>